<dbReference type="InterPro" id="IPR011701">
    <property type="entry name" value="MFS"/>
</dbReference>
<keyword evidence="1" id="KW-0812">Transmembrane</keyword>
<accession>A0A383CU78</accession>
<reference evidence="3" key="1">
    <citation type="submission" date="2018-05" db="EMBL/GenBank/DDBJ databases">
        <authorList>
            <person name="Lanie J.A."/>
            <person name="Ng W.-L."/>
            <person name="Kazmierczak K.M."/>
            <person name="Andrzejewski T.M."/>
            <person name="Davidsen T.M."/>
            <person name="Wayne K.J."/>
            <person name="Tettelin H."/>
            <person name="Glass J.I."/>
            <person name="Rusch D."/>
            <person name="Podicherti R."/>
            <person name="Tsui H.-C.T."/>
            <person name="Winkler M.E."/>
        </authorList>
    </citation>
    <scope>NUCLEOTIDE SEQUENCE</scope>
</reference>
<dbReference type="Gene3D" id="1.20.1250.20">
    <property type="entry name" value="MFS general substrate transporter like domains"/>
    <property type="match status" value="1"/>
</dbReference>
<protein>
    <recommendedName>
        <fullName evidence="2">Major facilitator superfamily (MFS) profile domain-containing protein</fullName>
    </recommendedName>
</protein>
<dbReference type="InterPro" id="IPR010645">
    <property type="entry name" value="MFS_4"/>
</dbReference>
<dbReference type="InterPro" id="IPR036259">
    <property type="entry name" value="MFS_trans_sf"/>
</dbReference>
<feature type="non-terminal residue" evidence="3">
    <location>
        <position position="125"/>
    </location>
</feature>
<feature type="transmembrane region" description="Helical" evidence="1">
    <location>
        <begin position="84"/>
        <end position="103"/>
    </location>
</feature>
<gene>
    <name evidence="3" type="ORF">METZ01_LOCUS488555</name>
</gene>
<proteinExistence type="predicted"/>
<keyword evidence="1" id="KW-1133">Transmembrane helix</keyword>
<name>A0A383CU78_9ZZZZ</name>
<feature type="domain" description="Major facilitator superfamily (MFS) profile" evidence="2">
    <location>
        <begin position="17"/>
        <end position="125"/>
    </location>
</feature>
<evidence type="ECO:0000313" key="3">
    <source>
        <dbReference type="EMBL" id="SVE35701.1"/>
    </source>
</evidence>
<dbReference type="SUPFAM" id="SSF103473">
    <property type="entry name" value="MFS general substrate transporter"/>
    <property type="match status" value="1"/>
</dbReference>
<dbReference type="PANTHER" id="PTHR23537:SF1">
    <property type="entry name" value="SUGAR TRANSPORTER"/>
    <property type="match status" value="1"/>
</dbReference>
<dbReference type="GO" id="GO:0005886">
    <property type="term" value="C:plasma membrane"/>
    <property type="evidence" value="ECO:0007669"/>
    <property type="project" value="TreeGrafter"/>
</dbReference>
<feature type="transmembrane region" description="Helical" evidence="1">
    <location>
        <begin position="57"/>
        <end position="77"/>
    </location>
</feature>
<evidence type="ECO:0000256" key="1">
    <source>
        <dbReference type="SAM" id="Phobius"/>
    </source>
</evidence>
<evidence type="ECO:0000259" key="2">
    <source>
        <dbReference type="PROSITE" id="PS50850"/>
    </source>
</evidence>
<keyword evidence="1" id="KW-0472">Membrane</keyword>
<organism evidence="3">
    <name type="scientific">marine metagenome</name>
    <dbReference type="NCBI Taxonomy" id="408172"/>
    <lineage>
        <taxon>unclassified sequences</taxon>
        <taxon>metagenomes</taxon>
        <taxon>ecological metagenomes</taxon>
    </lineage>
</organism>
<dbReference type="AlphaFoldDB" id="A0A383CU78"/>
<dbReference type="GO" id="GO:0022857">
    <property type="term" value="F:transmembrane transporter activity"/>
    <property type="evidence" value="ECO:0007669"/>
    <property type="project" value="InterPro"/>
</dbReference>
<dbReference type="EMBL" id="UINC01211695">
    <property type="protein sequence ID" value="SVE35701.1"/>
    <property type="molecule type" value="Genomic_DNA"/>
</dbReference>
<sequence>MMKESPSKASSFHYAWLILLMAFMTVFASLGLARFGYSVLLPAMQENLGLDQTETGLLVSANLGGYLFFSAVGGALATRYGPRIVISFGLALCGLGMWMTGMVSDPGWATFWCGVAGIGSGASNL</sequence>
<dbReference type="Pfam" id="PF07690">
    <property type="entry name" value="MFS_1"/>
    <property type="match status" value="1"/>
</dbReference>
<dbReference type="InterPro" id="IPR020846">
    <property type="entry name" value="MFS_dom"/>
</dbReference>
<dbReference type="PROSITE" id="PS50850">
    <property type="entry name" value="MFS"/>
    <property type="match status" value="1"/>
</dbReference>
<feature type="transmembrane region" description="Helical" evidence="1">
    <location>
        <begin position="12"/>
        <end position="37"/>
    </location>
</feature>
<dbReference type="PANTHER" id="PTHR23537">
    <property type="match status" value="1"/>
</dbReference>